<evidence type="ECO:0000256" key="1">
    <source>
        <dbReference type="ARBA" id="ARBA00007220"/>
    </source>
</evidence>
<dbReference type="CDD" id="cd01428">
    <property type="entry name" value="ADK"/>
    <property type="match status" value="1"/>
</dbReference>
<accession>G0U577</accession>
<dbReference type="GO" id="GO:0004017">
    <property type="term" value="F:AMP kinase activity"/>
    <property type="evidence" value="ECO:0007669"/>
    <property type="project" value="UniProtKB-EC"/>
</dbReference>
<dbReference type="InterPro" id="IPR027417">
    <property type="entry name" value="P-loop_NTPase"/>
</dbReference>
<dbReference type="PRINTS" id="PR00094">
    <property type="entry name" value="ADENYLTKNASE"/>
</dbReference>
<evidence type="ECO:0000256" key="3">
    <source>
        <dbReference type="ARBA" id="ARBA00022741"/>
    </source>
</evidence>
<dbReference type="GO" id="GO:0005524">
    <property type="term" value="F:ATP binding"/>
    <property type="evidence" value="ECO:0007669"/>
    <property type="project" value="InterPro"/>
</dbReference>
<dbReference type="SUPFAM" id="SSF57774">
    <property type="entry name" value="Microbial and mitochondrial ADK, insert 'zinc finger' domain"/>
    <property type="match status" value="1"/>
</dbReference>
<dbReference type="SUPFAM" id="SSF52540">
    <property type="entry name" value="P-loop containing nucleoside triphosphate hydrolases"/>
    <property type="match status" value="1"/>
</dbReference>
<organism evidence="6">
    <name type="scientific">Trypanosoma vivax (strain Y486)</name>
    <dbReference type="NCBI Taxonomy" id="1055687"/>
    <lineage>
        <taxon>Eukaryota</taxon>
        <taxon>Discoba</taxon>
        <taxon>Euglenozoa</taxon>
        <taxon>Kinetoplastea</taxon>
        <taxon>Metakinetoplastina</taxon>
        <taxon>Trypanosomatida</taxon>
        <taxon>Trypanosomatidae</taxon>
        <taxon>Trypanosoma</taxon>
        <taxon>Duttonella</taxon>
    </lineage>
</organism>
<keyword evidence="2 5" id="KW-0808">Transferase</keyword>
<evidence type="ECO:0000256" key="4">
    <source>
        <dbReference type="ARBA" id="ARBA00022777"/>
    </source>
</evidence>
<dbReference type="EC" id="2.7.4.3" evidence="6"/>
<proteinExistence type="inferred from homology"/>
<dbReference type="Pfam" id="PF00406">
    <property type="entry name" value="ADK"/>
    <property type="match status" value="1"/>
</dbReference>
<keyword evidence="3" id="KW-0547">Nucleotide-binding</keyword>
<sequence length="264" mass="29529">MSGLTDDKLLYLKKNNIPQLMEHILQCLSTDMPKSPVRYIGELMKRPVPPRIILIGAPGSGKATQCKVIAQKYNVVHICANELLQDAIDNGSEEGQIAAEHMENEEPVPASIIGQIVVRRMEQDDVREKGWLLSGFPTSHLQAATLELHGIAPHAFIVLDLPDDVVFQRVEHRRRDPVTGAVYHLLFNPPPPDNMELRGRLVQRSDEEHAEVSSRLHSYRMIVDELMERYVGISHVVDANQSIVNVSKGVLDAVESSLLRCAEN</sequence>
<gene>
    <name evidence="6" type="ORF">TVY486_1000790</name>
</gene>
<reference evidence="6" key="1">
    <citation type="journal article" date="2012" name="Proc. Natl. Acad. Sci. U.S.A.">
        <title>Antigenic diversity is generated by distinct evolutionary mechanisms in African trypanosome species.</title>
        <authorList>
            <person name="Jackson A.P."/>
            <person name="Berry A."/>
            <person name="Aslett M."/>
            <person name="Allison H.C."/>
            <person name="Burton P."/>
            <person name="Vavrova-Anderson J."/>
            <person name="Brown R."/>
            <person name="Browne H."/>
            <person name="Corton N."/>
            <person name="Hauser H."/>
            <person name="Gamble J."/>
            <person name="Gilderthorp R."/>
            <person name="Marcello L."/>
            <person name="McQuillan J."/>
            <person name="Otto T.D."/>
            <person name="Quail M.A."/>
            <person name="Sanders M.J."/>
            <person name="van Tonder A."/>
            <person name="Ginger M.L."/>
            <person name="Field M.C."/>
            <person name="Barry J.D."/>
            <person name="Hertz-Fowler C."/>
            <person name="Berriman M."/>
        </authorList>
    </citation>
    <scope>NUCLEOTIDE SEQUENCE</scope>
    <source>
        <strain evidence="6">Y486</strain>
    </source>
</reference>
<dbReference type="InterPro" id="IPR036193">
    <property type="entry name" value="ADK_active_lid_dom_sf"/>
</dbReference>
<dbReference type="PANTHER" id="PTHR23359">
    <property type="entry name" value="NUCLEOTIDE KINASE"/>
    <property type="match status" value="1"/>
</dbReference>
<dbReference type="EMBL" id="HE573026">
    <property type="protein sequence ID" value="CCC51025.1"/>
    <property type="molecule type" value="Genomic_DNA"/>
</dbReference>
<dbReference type="VEuPathDB" id="TriTrypDB:TvY486_1000790"/>
<dbReference type="InterPro" id="IPR000850">
    <property type="entry name" value="Adenylat/UMP-CMP_kin"/>
</dbReference>
<evidence type="ECO:0000313" key="6">
    <source>
        <dbReference type="EMBL" id="CCC51025.1"/>
    </source>
</evidence>
<evidence type="ECO:0000256" key="2">
    <source>
        <dbReference type="ARBA" id="ARBA00022679"/>
    </source>
</evidence>
<dbReference type="HAMAP" id="MF_00235">
    <property type="entry name" value="Adenylate_kinase_Adk"/>
    <property type="match status" value="1"/>
</dbReference>
<protein>
    <submittedName>
        <fullName evidence="6">Putative adenylate kinase</fullName>
        <ecNumber evidence="6">2.7.4.3</ecNumber>
    </submittedName>
</protein>
<evidence type="ECO:0000256" key="5">
    <source>
        <dbReference type="RuleBase" id="RU003330"/>
    </source>
</evidence>
<name>G0U577_TRYVY</name>
<keyword evidence="4 5" id="KW-0418">Kinase</keyword>
<dbReference type="Gene3D" id="3.40.50.300">
    <property type="entry name" value="P-loop containing nucleotide triphosphate hydrolases"/>
    <property type="match status" value="1"/>
</dbReference>
<dbReference type="AlphaFoldDB" id="G0U577"/>
<dbReference type="CDD" id="cd22981">
    <property type="entry name" value="DD_TbAK-like"/>
    <property type="match status" value="1"/>
</dbReference>
<dbReference type="OMA" id="YHEMLDG"/>
<comment type="similarity">
    <text evidence="1 5">Belongs to the adenylate kinase family.</text>
</comment>